<name>F4HC96_GALAU</name>
<evidence type="ECO:0000313" key="1">
    <source>
        <dbReference type="EMBL" id="AEC17657.1"/>
    </source>
</evidence>
<dbReference type="AlphaFoldDB" id="F4HC96"/>
<accession>F4HC96</accession>
<dbReference type="KEGG" id="gan:UMN179_01640"/>
<sequence>MSQAGVYYSLPIRAYVMTILATDTGGAAFRIGLQPVSETSFRFWAKSTVDTYFTYEGAFYWSAICLNIS</sequence>
<dbReference type="Proteomes" id="UP000006908">
    <property type="component" value="Chromosome"/>
</dbReference>
<organism evidence="1 2">
    <name type="scientific">Gallibacterium anatis (strain UMN179)</name>
    <name type="common">Pasteurella anatis</name>
    <dbReference type="NCBI Taxonomy" id="1005058"/>
    <lineage>
        <taxon>Bacteria</taxon>
        <taxon>Pseudomonadati</taxon>
        <taxon>Pseudomonadota</taxon>
        <taxon>Gammaproteobacteria</taxon>
        <taxon>Pasteurellales</taxon>
        <taxon>Pasteurellaceae</taxon>
        <taxon>Gallibacterium</taxon>
    </lineage>
</organism>
<evidence type="ECO:0000313" key="2">
    <source>
        <dbReference type="Proteomes" id="UP000006908"/>
    </source>
</evidence>
<dbReference type="EMBL" id="CP002667">
    <property type="protein sequence ID" value="AEC17657.1"/>
    <property type="molecule type" value="Genomic_DNA"/>
</dbReference>
<reference evidence="1 2" key="1">
    <citation type="journal article" date="2011" name="J. Bacteriol.">
        <title>Complete genome sequence of Gallibacterium anatis strain UMN179, isolated from a laying hen with peritonitis.</title>
        <authorList>
            <person name="Johnson T.J."/>
            <person name="Fernandez-Alarcon C."/>
            <person name="Bojesen A.M."/>
            <person name="Nolan L.K."/>
            <person name="Trampel D.W."/>
            <person name="Seemann T."/>
        </authorList>
    </citation>
    <scope>NUCLEOTIDE SEQUENCE [LARGE SCALE GENOMIC DNA]</scope>
    <source>
        <strain evidence="1 2">UMN179</strain>
    </source>
</reference>
<proteinExistence type="predicted"/>
<protein>
    <submittedName>
        <fullName evidence="1">Uncharacterized protein</fullName>
    </submittedName>
</protein>
<gene>
    <name evidence="1" type="ordered locus">UMN179_01640</name>
</gene>
<dbReference type="HOGENOM" id="CLU_2769944_0_0_6"/>